<evidence type="ECO:0000313" key="12">
    <source>
        <dbReference type="EMBL" id="KJE89661.1"/>
    </source>
</evidence>
<dbReference type="InterPro" id="IPR036236">
    <property type="entry name" value="Znf_C2H2_sf"/>
</dbReference>
<accession>A0A0D2U3A9</accession>
<dbReference type="Pfam" id="PF12756">
    <property type="entry name" value="zf-C2H2_2"/>
    <property type="match status" value="1"/>
</dbReference>
<protein>
    <submittedName>
        <fullName evidence="12">Zinc finger protein</fullName>
    </submittedName>
</protein>
<dbReference type="OrthoDB" id="19329at2759"/>
<dbReference type="GO" id="GO:0003676">
    <property type="term" value="F:nucleic acid binding"/>
    <property type="evidence" value="ECO:0007669"/>
    <property type="project" value="InterPro"/>
</dbReference>
<feature type="region of interest" description="Disordered" evidence="10">
    <location>
        <begin position="109"/>
        <end position="209"/>
    </location>
</feature>
<organism evidence="12 13">
    <name type="scientific">Capsaspora owczarzaki (strain ATCC 30864)</name>
    <dbReference type="NCBI Taxonomy" id="595528"/>
    <lineage>
        <taxon>Eukaryota</taxon>
        <taxon>Filasterea</taxon>
        <taxon>Capsaspora</taxon>
    </lineage>
</organism>
<evidence type="ECO:0000256" key="3">
    <source>
        <dbReference type="ARBA" id="ARBA00022517"/>
    </source>
</evidence>
<evidence type="ECO:0000256" key="9">
    <source>
        <dbReference type="PROSITE-ProRule" id="PRU00042"/>
    </source>
</evidence>
<dbReference type="PROSITE" id="PS50157">
    <property type="entry name" value="ZINC_FINGER_C2H2_2"/>
    <property type="match status" value="1"/>
</dbReference>
<evidence type="ECO:0000256" key="8">
    <source>
        <dbReference type="ARBA" id="ARBA00034126"/>
    </source>
</evidence>
<dbReference type="PANTHER" id="PTHR13182">
    <property type="entry name" value="ZINC FINGER PROTEIN 622"/>
    <property type="match status" value="1"/>
</dbReference>
<keyword evidence="7" id="KW-0862">Zinc</keyword>
<evidence type="ECO:0000259" key="11">
    <source>
        <dbReference type="PROSITE" id="PS50157"/>
    </source>
</evidence>
<evidence type="ECO:0000256" key="7">
    <source>
        <dbReference type="ARBA" id="ARBA00022833"/>
    </source>
</evidence>
<dbReference type="eggNOG" id="KOG2785">
    <property type="taxonomic scope" value="Eukaryota"/>
</dbReference>
<dbReference type="FunCoup" id="A0A0D2U3A9">
    <property type="interactions" value="266"/>
</dbReference>
<feature type="compositionally biased region" description="Acidic residues" evidence="10">
    <location>
        <begin position="200"/>
        <end position="209"/>
    </location>
</feature>
<dbReference type="AlphaFoldDB" id="A0A0D2U3A9"/>
<evidence type="ECO:0000256" key="6">
    <source>
        <dbReference type="ARBA" id="ARBA00022771"/>
    </source>
</evidence>
<feature type="compositionally biased region" description="Low complexity" evidence="10">
    <location>
        <begin position="161"/>
        <end position="199"/>
    </location>
</feature>
<keyword evidence="4" id="KW-0479">Metal-binding</keyword>
<dbReference type="STRING" id="595528.A0A0D2U3A9"/>
<evidence type="ECO:0000256" key="10">
    <source>
        <dbReference type="SAM" id="MobiDB-lite"/>
    </source>
</evidence>
<dbReference type="InterPro" id="IPR022755">
    <property type="entry name" value="Znf_C2H2_jaz"/>
</dbReference>
<keyword evidence="13" id="KW-1185">Reference proteome</keyword>
<keyword evidence="5" id="KW-0677">Repeat</keyword>
<dbReference type="GO" id="GO:0005737">
    <property type="term" value="C:cytoplasm"/>
    <property type="evidence" value="ECO:0007669"/>
    <property type="project" value="UniProtKB-SubCell"/>
</dbReference>
<dbReference type="RefSeq" id="XP_004365967.2">
    <property type="nucleotide sequence ID" value="XM_004365910.2"/>
</dbReference>
<dbReference type="InterPro" id="IPR003604">
    <property type="entry name" value="Matrin/U1-like-C_Znf_C2H2"/>
</dbReference>
<dbReference type="PROSITE" id="PS00028">
    <property type="entry name" value="ZINC_FINGER_C2H2_1"/>
    <property type="match status" value="2"/>
</dbReference>
<evidence type="ECO:0000313" key="13">
    <source>
        <dbReference type="Proteomes" id="UP000008743"/>
    </source>
</evidence>
<sequence>MASTVTSAAAAAAAAAVPSTTYTCITCRVAFRTADAQRDHYKADWHRYNLKRKVAEMPPLSAEQFGERVMSQNATAAATAQRAASTQQFNCDVCSKHFASQHTYATHIQSNKHKDAAAAAEARAASGEQPQAAAAASERKHNTQQHHKKDDGVARRKAEQPTAPTDAAASTSTTATATSNAEAAAAPENAKPTTEAATETAEDDEEEDLEAEYLARAVELSEEDCLFCSRKSASFEANMEHMAYDHSFFIPDMQYLVDLRGLIKYLGEKIGTGNICLYCNGKGRSFRSIGAVRKHMISKGHCMLKDDEELEFADYYDFRSTYPDFDPNNPDANADEEVDEQRLIALGTAVISEDDMELTLASGAKLGHRALRRYYKQHFSWQDSRDAETIGRLAANYRMLGYHDSSILHNGKTRAQLHQDKRIQQAQAQQSMKVGIKYNKIHTIVPQVMY</sequence>
<dbReference type="PhylomeDB" id="A0A0D2U3A9"/>
<keyword evidence="3" id="KW-0690">Ribosome biogenesis</keyword>
<dbReference type="GO" id="GO:0008270">
    <property type="term" value="F:zinc ion binding"/>
    <property type="evidence" value="ECO:0007669"/>
    <property type="project" value="UniProtKB-KW"/>
</dbReference>
<dbReference type="InterPro" id="IPR040025">
    <property type="entry name" value="Znf622/Rei1/Reh1"/>
</dbReference>
<dbReference type="Proteomes" id="UP000008743">
    <property type="component" value="Unassembled WGS sequence"/>
</dbReference>
<dbReference type="InterPro" id="IPR041661">
    <property type="entry name" value="ZN622/Rei1/Reh1_Znf-C2H2"/>
</dbReference>
<dbReference type="SMART" id="SM00451">
    <property type="entry name" value="ZnF_U1"/>
    <property type="match status" value="2"/>
</dbReference>
<comment type="similarity">
    <text evidence="8">Belongs to the REI1 family.</text>
</comment>
<dbReference type="SMART" id="SM00355">
    <property type="entry name" value="ZnF_C2H2"/>
    <property type="match status" value="4"/>
</dbReference>
<feature type="domain" description="C2H2-type" evidence="11">
    <location>
        <begin position="89"/>
        <end position="118"/>
    </location>
</feature>
<feature type="compositionally biased region" description="Low complexity" evidence="10">
    <location>
        <begin position="117"/>
        <end position="136"/>
    </location>
</feature>
<evidence type="ECO:0000256" key="2">
    <source>
        <dbReference type="ARBA" id="ARBA00022490"/>
    </source>
</evidence>
<dbReference type="EMBL" id="KE346360">
    <property type="protein sequence ID" value="KJE89661.1"/>
    <property type="molecule type" value="Genomic_DNA"/>
</dbReference>
<dbReference type="Pfam" id="PF12171">
    <property type="entry name" value="zf-C2H2_jaz"/>
    <property type="match status" value="1"/>
</dbReference>
<reference evidence="13" key="1">
    <citation type="submission" date="2011-02" db="EMBL/GenBank/DDBJ databases">
        <title>The Genome Sequence of Capsaspora owczarzaki ATCC 30864.</title>
        <authorList>
            <person name="Russ C."/>
            <person name="Cuomo C."/>
            <person name="Burger G."/>
            <person name="Gray M.W."/>
            <person name="Holland P.W.H."/>
            <person name="King N."/>
            <person name="Lang F.B.F."/>
            <person name="Roger A.J."/>
            <person name="Ruiz-Trillo I."/>
            <person name="Young S.K."/>
            <person name="Zeng Q."/>
            <person name="Gargeya S."/>
            <person name="Alvarado L."/>
            <person name="Berlin A."/>
            <person name="Chapman S.B."/>
            <person name="Chen Z."/>
            <person name="Freedman E."/>
            <person name="Gellesch M."/>
            <person name="Goldberg J."/>
            <person name="Griggs A."/>
            <person name="Gujja S."/>
            <person name="Heilman E."/>
            <person name="Heiman D."/>
            <person name="Howarth C."/>
            <person name="Mehta T."/>
            <person name="Neiman D."/>
            <person name="Pearson M."/>
            <person name="Roberts A."/>
            <person name="Saif S."/>
            <person name="Shea T."/>
            <person name="Shenoy N."/>
            <person name="Sisk P."/>
            <person name="Stolte C."/>
            <person name="Sykes S."/>
            <person name="White J."/>
            <person name="Yandava C."/>
            <person name="Haas B."/>
            <person name="Nusbaum C."/>
            <person name="Birren B."/>
        </authorList>
    </citation>
    <scope>NUCLEOTIDE SEQUENCE</scope>
    <source>
        <strain evidence="13">ATCC 30864</strain>
    </source>
</reference>
<evidence type="ECO:0000256" key="4">
    <source>
        <dbReference type="ARBA" id="ARBA00022723"/>
    </source>
</evidence>
<dbReference type="InterPro" id="IPR013087">
    <property type="entry name" value="Znf_C2H2_type"/>
</dbReference>
<keyword evidence="6 9" id="KW-0863">Zinc-finger</keyword>
<evidence type="ECO:0000256" key="1">
    <source>
        <dbReference type="ARBA" id="ARBA00004496"/>
    </source>
</evidence>
<dbReference type="SUPFAM" id="SSF57667">
    <property type="entry name" value="beta-beta-alpha zinc fingers"/>
    <property type="match status" value="3"/>
</dbReference>
<dbReference type="InParanoid" id="A0A0D2U3A9"/>
<dbReference type="Gene3D" id="3.30.160.60">
    <property type="entry name" value="Classic Zinc Finger"/>
    <property type="match status" value="1"/>
</dbReference>
<proteinExistence type="inferred from homology"/>
<feature type="compositionally biased region" description="Basic and acidic residues" evidence="10">
    <location>
        <begin position="148"/>
        <end position="159"/>
    </location>
</feature>
<dbReference type="PANTHER" id="PTHR13182:SF8">
    <property type="entry name" value="CYTOPLASMIC 60S SUBUNIT BIOGENESIS FACTOR ZNF622"/>
    <property type="match status" value="1"/>
</dbReference>
<name>A0A0D2U3A9_CAPO3</name>
<dbReference type="GO" id="GO:0030687">
    <property type="term" value="C:preribosome, large subunit precursor"/>
    <property type="evidence" value="ECO:0007669"/>
    <property type="project" value="TreeGrafter"/>
</dbReference>
<evidence type="ECO:0000256" key="5">
    <source>
        <dbReference type="ARBA" id="ARBA00022737"/>
    </source>
</evidence>
<keyword evidence="2" id="KW-0963">Cytoplasm</keyword>
<comment type="subcellular location">
    <subcellularLocation>
        <location evidence="1">Cytoplasm</location>
    </subcellularLocation>
</comment>
<gene>
    <name evidence="12" type="ORF">CAOG_001096</name>
</gene>
<dbReference type="GO" id="GO:0042273">
    <property type="term" value="P:ribosomal large subunit biogenesis"/>
    <property type="evidence" value="ECO:0007669"/>
    <property type="project" value="UniProtKB-ARBA"/>
</dbReference>